<dbReference type="GO" id="GO:0016989">
    <property type="term" value="F:sigma factor antagonist activity"/>
    <property type="evidence" value="ECO:0007669"/>
    <property type="project" value="InterPro"/>
</dbReference>
<dbReference type="eggNOG" id="COG3073">
    <property type="taxonomic scope" value="Bacteria"/>
</dbReference>
<dbReference type="PANTHER" id="PTHR38104">
    <property type="match status" value="1"/>
</dbReference>
<dbReference type="EMBL" id="AL646052">
    <property type="protein sequence ID" value="CAD14758.1"/>
    <property type="molecule type" value="Genomic_DNA"/>
</dbReference>
<keyword evidence="3" id="KW-1185">Reference proteome</keyword>
<dbReference type="PANTHER" id="PTHR38104:SF1">
    <property type="entry name" value="ANTI-SIGMA-E FACTOR RSEA"/>
    <property type="match status" value="1"/>
</dbReference>
<organism evidence="2 3">
    <name type="scientific">Ralstonia nicotianae (strain ATCC BAA-1114 / GMI1000)</name>
    <name type="common">Ralstonia solanacearum</name>
    <dbReference type="NCBI Taxonomy" id="267608"/>
    <lineage>
        <taxon>Bacteria</taxon>
        <taxon>Pseudomonadati</taxon>
        <taxon>Pseudomonadota</taxon>
        <taxon>Betaproteobacteria</taxon>
        <taxon>Burkholderiales</taxon>
        <taxon>Burkholderiaceae</taxon>
        <taxon>Ralstonia</taxon>
        <taxon>Ralstonia solanacearum species complex</taxon>
    </lineage>
</organism>
<accession>Q8Y0I8</accession>
<proteinExistence type="predicted"/>
<dbReference type="EnsemblBacteria" id="CAD14758">
    <property type="protein sequence ID" value="CAD14758"/>
    <property type="gene ID" value="RSc1056"/>
</dbReference>
<dbReference type="InterPro" id="IPR052383">
    <property type="entry name" value="Anti-sigma-E_RseA-like"/>
</dbReference>
<dbReference type="SUPFAM" id="SSF89069">
    <property type="entry name" value="N-terminal, cytoplasmic domain of anti-sigmaE factor RseA"/>
    <property type="match status" value="1"/>
</dbReference>
<keyword evidence="2" id="KW-0812">Transmembrane</keyword>
<feature type="domain" description="Anti sigma-E protein RseA N-terminal" evidence="1">
    <location>
        <begin position="21"/>
        <end position="103"/>
    </location>
</feature>
<dbReference type="Pfam" id="PF03872">
    <property type="entry name" value="RseA_N"/>
    <property type="match status" value="1"/>
</dbReference>
<dbReference type="STRING" id="267608.RSc1056"/>
<dbReference type="HOGENOM" id="CLU_081225_0_0_4"/>
<evidence type="ECO:0000313" key="3">
    <source>
        <dbReference type="Proteomes" id="UP000001436"/>
    </source>
</evidence>
<evidence type="ECO:0000313" key="2">
    <source>
        <dbReference type="EMBL" id="CAD14758.1"/>
    </source>
</evidence>
<dbReference type="Proteomes" id="UP000001436">
    <property type="component" value="Chromosome"/>
</dbReference>
<dbReference type="CDD" id="cd16328">
    <property type="entry name" value="RseA_N"/>
    <property type="match status" value="1"/>
</dbReference>
<dbReference type="KEGG" id="rso:RSc1056"/>
<keyword evidence="2" id="KW-0472">Membrane</keyword>
<name>Q8Y0I8_RALN1</name>
<gene>
    <name evidence="2" type="primary">rseA</name>
    <name evidence="2" type="ordered locus">RSc1056</name>
</gene>
<sequence>MEFWGREMGQAQMQAADAGFAERISALMDGEVAAHEAAAAVELAKDGEGAGHWREYQLIGDALRSEDLLGAHSTEAFLGRFSAKLDAEPHLLVPAVAQRAQTEERHRFLVRPSWVRRVVPSTAVAAAVAAVSWVVVPQLRGPTGSGDASPALVAKAQQGAGAQAVTVSAAENTPMIRDARLDEYLSAHRQSATNGVVVPYLRAVANGAASTQDSSQE</sequence>
<dbReference type="AlphaFoldDB" id="Q8Y0I8"/>
<dbReference type="InterPro" id="IPR036147">
    <property type="entry name" value="Anti-sigma_E_RseA_N_sf"/>
</dbReference>
<dbReference type="Gene3D" id="1.10.10.880">
    <property type="entry name" value="Anti sigma-E protein RseA, N-terminal domain"/>
    <property type="match status" value="1"/>
</dbReference>
<dbReference type="InterPro" id="IPR005572">
    <property type="entry name" value="Anti-sigma_E_RseA_N"/>
</dbReference>
<evidence type="ECO:0000259" key="1">
    <source>
        <dbReference type="Pfam" id="PF03872"/>
    </source>
</evidence>
<reference evidence="2 3" key="1">
    <citation type="journal article" date="2002" name="Nature">
        <title>Genome sequence of the plant pathogen Ralstonia solanacearum.</title>
        <authorList>
            <person name="Salanoubat M."/>
            <person name="Genin S."/>
            <person name="Artiguenave F."/>
            <person name="Gouzy J."/>
            <person name="Mangenot S."/>
            <person name="Arlat M."/>
            <person name="Billault A."/>
            <person name="Brottier P."/>
            <person name="Camus J.C."/>
            <person name="Cattolico L."/>
            <person name="Chandler M."/>
            <person name="Choisne N."/>
            <person name="Claudel-Renard C."/>
            <person name="Cunnac S."/>
            <person name="Demange N."/>
            <person name="Gaspin C."/>
            <person name="Lavie M."/>
            <person name="Moisan A."/>
            <person name="Robert C."/>
            <person name="Saurin W."/>
            <person name="Schiex T."/>
            <person name="Siguier P."/>
            <person name="Thebault P."/>
            <person name="Whalen M."/>
            <person name="Wincker P."/>
            <person name="Levy M."/>
            <person name="Weissenbach J."/>
            <person name="Boucher C.A."/>
        </authorList>
    </citation>
    <scope>NUCLEOTIDE SEQUENCE [LARGE SCALE GENOMIC DNA]</scope>
    <source>
        <strain evidence="3">ATCC BAA-1114 / GMI1000</strain>
    </source>
</reference>
<protein>
    <submittedName>
        <fullName evidence="2">Transmembrane sigma-e factor negative regulatory transcription regulator protein</fullName>
    </submittedName>
</protein>